<dbReference type="OrthoDB" id="388542at2"/>
<dbReference type="Pfam" id="PF13472">
    <property type="entry name" value="Lipase_GDSL_2"/>
    <property type="match status" value="1"/>
</dbReference>
<proteinExistence type="predicted"/>
<dbReference type="Gene3D" id="3.40.50.1110">
    <property type="entry name" value="SGNH hydrolase"/>
    <property type="match status" value="1"/>
</dbReference>
<dbReference type="eggNOG" id="COG2755">
    <property type="taxonomic scope" value="Bacteria"/>
</dbReference>
<gene>
    <name evidence="2" type="ORF">SAMN04487884_10914</name>
</gene>
<dbReference type="InterPro" id="IPR036514">
    <property type="entry name" value="SGNH_hydro_sf"/>
</dbReference>
<protein>
    <submittedName>
        <fullName evidence="2">Lysophospholipase L1</fullName>
    </submittedName>
</protein>
<evidence type="ECO:0000313" key="2">
    <source>
        <dbReference type="EMBL" id="SER66681.1"/>
    </source>
</evidence>
<dbReference type="EMBL" id="FOGJ01000009">
    <property type="protein sequence ID" value="SER66681.1"/>
    <property type="molecule type" value="Genomic_DNA"/>
</dbReference>
<feature type="domain" description="SGNH hydrolase-type esterase" evidence="1">
    <location>
        <begin position="171"/>
        <end position="349"/>
    </location>
</feature>
<dbReference type="InterPro" id="IPR013830">
    <property type="entry name" value="SGNH_hydro"/>
</dbReference>
<dbReference type="AlphaFoldDB" id="A0A1H9R1F7"/>
<name>A0A1H9R1F7_BUTFI</name>
<dbReference type="Proteomes" id="UP000182584">
    <property type="component" value="Unassembled WGS sequence"/>
</dbReference>
<sequence length="366" mass="41759">MYNIGTLLTPIWDTSIVYRETFAMLGDGDVCKAPFLYKPDRILKIESYDGQNVYELGRDCYLDAGEIHITPGSSINAIDSSFAIFKTRQEADEAMEAQDNKFECSPVMTNDGRYLNLGAIGRPSYVTDHQIAITYRTTALWEGYVPTNQIDDLPYLKKKIENKEKINIVLYGDSICCGFDASSMYGENPNQPIWPKVLIDGLRDSYDYDNDKDVSLINVSESGMDSDWAYDNIKERVLDHKPDLVILGFGMNDRVDGPEYASKTLKIIDKIRDRFPKCEFVLISTSLPNPNVHTAPYYFDCYHDEYADALRSITSRGIVLADVQSVHKEILRHKRYMDVTGNMLNHPNDFISAIYAQVLYETLRFN</sequence>
<reference evidence="2 3" key="1">
    <citation type="submission" date="2016-10" db="EMBL/GenBank/DDBJ databases">
        <authorList>
            <person name="de Groot N.N."/>
        </authorList>
    </citation>
    <scope>NUCLEOTIDE SEQUENCE [LARGE SCALE GENOMIC DNA]</scope>
    <source>
        <strain evidence="2 3">AR40</strain>
    </source>
</reference>
<evidence type="ECO:0000259" key="1">
    <source>
        <dbReference type="Pfam" id="PF13472"/>
    </source>
</evidence>
<dbReference type="RefSeq" id="WP_143064023.1">
    <property type="nucleotide sequence ID" value="NZ_FOGJ01000009.1"/>
</dbReference>
<organism evidence="2 3">
    <name type="scientific">Butyrivibrio fibrisolvens</name>
    <dbReference type="NCBI Taxonomy" id="831"/>
    <lineage>
        <taxon>Bacteria</taxon>
        <taxon>Bacillati</taxon>
        <taxon>Bacillota</taxon>
        <taxon>Clostridia</taxon>
        <taxon>Lachnospirales</taxon>
        <taxon>Lachnospiraceae</taxon>
        <taxon>Butyrivibrio</taxon>
    </lineage>
</organism>
<dbReference type="CDD" id="cd00229">
    <property type="entry name" value="SGNH_hydrolase"/>
    <property type="match status" value="1"/>
</dbReference>
<evidence type="ECO:0000313" key="3">
    <source>
        <dbReference type="Proteomes" id="UP000182584"/>
    </source>
</evidence>
<accession>A0A1H9R1F7</accession>
<dbReference type="SUPFAM" id="SSF52266">
    <property type="entry name" value="SGNH hydrolase"/>
    <property type="match status" value="1"/>
</dbReference>